<accession>A0A3A4KH75</accession>
<feature type="region of interest" description="Disordered" evidence="13">
    <location>
        <begin position="1"/>
        <end position="173"/>
    </location>
</feature>
<dbReference type="PRINTS" id="PR00940">
    <property type="entry name" value="CATPATPASEA"/>
</dbReference>
<dbReference type="InterPro" id="IPR027256">
    <property type="entry name" value="P-typ_ATPase_IB"/>
</dbReference>
<dbReference type="PROSITE" id="PS01047">
    <property type="entry name" value="HMA_1"/>
    <property type="match status" value="1"/>
</dbReference>
<keyword evidence="7" id="KW-1278">Translocase</keyword>
<feature type="transmembrane region" description="Helical" evidence="12">
    <location>
        <begin position="301"/>
        <end position="321"/>
    </location>
</feature>
<dbReference type="GO" id="GO:0005886">
    <property type="term" value="C:plasma membrane"/>
    <property type="evidence" value="ECO:0007669"/>
    <property type="project" value="UniProtKB-SubCell"/>
</dbReference>
<keyword evidence="4 12" id="KW-0479">Metal-binding</keyword>
<feature type="transmembrane region" description="Helical" evidence="12">
    <location>
        <begin position="372"/>
        <end position="393"/>
    </location>
</feature>
<keyword evidence="12" id="KW-1003">Cell membrane</keyword>
<name>A0A3A4KH75_9NOCA</name>
<dbReference type="EMBL" id="QZFU01000023">
    <property type="protein sequence ID" value="RJO73618.1"/>
    <property type="molecule type" value="Genomic_DNA"/>
</dbReference>
<dbReference type="SFLD" id="SFLDS00003">
    <property type="entry name" value="Haloacid_Dehalogenase"/>
    <property type="match status" value="1"/>
</dbReference>
<feature type="transmembrane region" description="Helical" evidence="12">
    <location>
        <begin position="566"/>
        <end position="588"/>
    </location>
</feature>
<dbReference type="InterPro" id="IPR044492">
    <property type="entry name" value="P_typ_ATPase_HD_dom"/>
</dbReference>
<dbReference type="CDD" id="cd00371">
    <property type="entry name" value="HMA"/>
    <property type="match status" value="1"/>
</dbReference>
<sequence length="920" mass="95153">MDPSSGAPRRGPNPVGTARYRPGRVGARPVRRSRFRDESPPRRAGDPASDQREHGVEPGHRYRGALLRPAPARHLRGAAGARGAGGRAHRVRRGRPVFRCGSGVQSALASGAGGRAGAGRGRASDAAVRDLAARQGSPARADGAGAPARRAVGPPHRAPARHPRPRRLSHEKRTMTDLALRPEPTRISLAVTGMTCAACANRVERRLNRVDGVTASVNYATGVATVDAPETVSADDLCAEVVAAGYGAEPVSPHTPRLDSAPEAVAVRDLFRRLVVALVLFFPLADLSVMFATVPSTRFTGWQYLLTALALPVVAWAALPFHRKALSGAKNGAASMDTLVSVGVLAATLWSLDTMFLHPDRVGAAAVGVWQAIWSSDSIYLEVAAGVTTFVLAGRYFEAKAKRAAGGALRALAALGAREVSVLTRDDREMRVPIGELVEGQRFVVRPGETIATDGLVLTGSSSIDASAMTGESLPVDIGPGMEVVGGTTALTGRLVVAAAAVGADTKLSGMIRLVEQAQTGKARMQRVADRVSAVFVPIVFAVAALTFAGWLLVGADAARAGAAALAVLVVACPCALGLAIPTALMVASGRGAQLGIFIKGHQALEATRDVDTVVLDKTGTVTEGAMSLVAVTAADGWTEDEVVRLAGAVESASEHAIAAAVVAAARERGAALPEVESFAALPGLGARGVVEGRTVTIGRPTLFDGRAPQAMNRAVRQQERFGRTAVLVAVDDTVVAVLAVADTVKPGAAAAVARLRRLGLRTMMLTGDNAYAAQAVADEIGIEEVVAELLPEGKVELIARMQEQGRRVAMVGDGINDGAALATADLGMAVGAGTDVAIAAADIILVRPDLGAVSDAIELAHATLRTIKGNLVWAFGYNIVAIPIAALGSLNPLIAGATMAFSSFFVVSNSLRLRRVRLG</sequence>
<keyword evidence="6 12" id="KW-0067">ATP-binding</keyword>
<evidence type="ECO:0000256" key="10">
    <source>
        <dbReference type="ARBA" id="ARBA00049360"/>
    </source>
</evidence>
<evidence type="ECO:0000256" key="5">
    <source>
        <dbReference type="ARBA" id="ARBA00022741"/>
    </source>
</evidence>
<dbReference type="InterPro" id="IPR001757">
    <property type="entry name" value="P_typ_ATPase"/>
</dbReference>
<feature type="compositionally biased region" description="Basic residues" evidence="13">
    <location>
        <begin position="158"/>
        <end position="170"/>
    </location>
</feature>
<dbReference type="NCBIfam" id="TIGR01494">
    <property type="entry name" value="ATPase_P-type"/>
    <property type="match status" value="1"/>
</dbReference>
<dbReference type="PANTHER" id="PTHR43520">
    <property type="entry name" value="ATP7, ISOFORM B"/>
    <property type="match status" value="1"/>
</dbReference>
<keyword evidence="9 12" id="KW-0472">Membrane</keyword>
<feature type="compositionally biased region" description="Basic residues" evidence="13">
    <location>
        <begin position="87"/>
        <end position="96"/>
    </location>
</feature>
<evidence type="ECO:0000313" key="15">
    <source>
        <dbReference type="EMBL" id="RJO73618.1"/>
    </source>
</evidence>
<dbReference type="Gene3D" id="3.30.70.100">
    <property type="match status" value="1"/>
</dbReference>
<dbReference type="InterPro" id="IPR023298">
    <property type="entry name" value="ATPase_P-typ_TM_dom_sf"/>
</dbReference>
<dbReference type="SUPFAM" id="SSF56784">
    <property type="entry name" value="HAD-like"/>
    <property type="match status" value="1"/>
</dbReference>
<feature type="domain" description="HMA" evidence="14">
    <location>
        <begin position="185"/>
        <end position="249"/>
    </location>
</feature>
<evidence type="ECO:0000256" key="11">
    <source>
        <dbReference type="ARBA" id="ARBA00074171"/>
    </source>
</evidence>
<evidence type="ECO:0000256" key="1">
    <source>
        <dbReference type="ARBA" id="ARBA00004651"/>
    </source>
</evidence>
<dbReference type="AlphaFoldDB" id="A0A3A4KH75"/>
<gene>
    <name evidence="15" type="primary">cadA</name>
    <name evidence="15" type="ORF">D5S18_20730</name>
</gene>
<keyword evidence="5 12" id="KW-0547">Nucleotide-binding</keyword>
<dbReference type="FunFam" id="3.30.70.100:FF:000005">
    <property type="entry name" value="Copper-exporting P-type ATPase A"/>
    <property type="match status" value="1"/>
</dbReference>
<evidence type="ECO:0000256" key="4">
    <source>
        <dbReference type="ARBA" id="ARBA00022723"/>
    </source>
</evidence>
<dbReference type="GO" id="GO:0043682">
    <property type="term" value="F:P-type divalent copper transporter activity"/>
    <property type="evidence" value="ECO:0007669"/>
    <property type="project" value="TreeGrafter"/>
</dbReference>
<comment type="similarity">
    <text evidence="2 12">Belongs to the cation transport ATPase (P-type) (TC 3.A.3) family. Type IB subfamily.</text>
</comment>
<evidence type="ECO:0000256" key="3">
    <source>
        <dbReference type="ARBA" id="ARBA00022692"/>
    </source>
</evidence>
<feature type="transmembrane region" description="Helical" evidence="12">
    <location>
        <begin position="274"/>
        <end position="295"/>
    </location>
</feature>
<keyword evidence="16" id="KW-1185">Reference proteome</keyword>
<evidence type="ECO:0000256" key="8">
    <source>
        <dbReference type="ARBA" id="ARBA00022989"/>
    </source>
</evidence>
<dbReference type="OrthoDB" id="7059309at2"/>
<dbReference type="SFLD" id="SFLDG00002">
    <property type="entry name" value="C1.7:_P-type_atpase_like"/>
    <property type="match status" value="1"/>
</dbReference>
<evidence type="ECO:0000256" key="7">
    <source>
        <dbReference type="ARBA" id="ARBA00022967"/>
    </source>
</evidence>
<protein>
    <recommendedName>
        <fullName evidence="11">Cation-transporting P-type ATPase B</fullName>
    </recommendedName>
</protein>
<dbReference type="Gene3D" id="3.40.1110.10">
    <property type="entry name" value="Calcium-transporting ATPase, cytoplasmic domain N"/>
    <property type="match status" value="1"/>
</dbReference>
<dbReference type="GO" id="GO:0016887">
    <property type="term" value="F:ATP hydrolysis activity"/>
    <property type="evidence" value="ECO:0007669"/>
    <property type="project" value="InterPro"/>
</dbReference>
<dbReference type="GO" id="GO:0005524">
    <property type="term" value="F:ATP binding"/>
    <property type="evidence" value="ECO:0007669"/>
    <property type="project" value="UniProtKB-UniRule"/>
</dbReference>
<dbReference type="Proteomes" id="UP000266677">
    <property type="component" value="Unassembled WGS sequence"/>
</dbReference>
<comment type="catalytic activity">
    <reaction evidence="10">
        <text>ATP + H2O = ADP + phosphate + H(+)</text>
        <dbReference type="Rhea" id="RHEA:13065"/>
        <dbReference type="ChEBI" id="CHEBI:15377"/>
        <dbReference type="ChEBI" id="CHEBI:15378"/>
        <dbReference type="ChEBI" id="CHEBI:30616"/>
        <dbReference type="ChEBI" id="CHEBI:43474"/>
        <dbReference type="ChEBI" id="CHEBI:456216"/>
    </reaction>
</comment>
<dbReference type="Gene3D" id="2.70.150.10">
    <property type="entry name" value="Calcium-transporting ATPase, cytoplasmic transduction domain A"/>
    <property type="match status" value="1"/>
</dbReference>
<organism evidence="15 16">
    <name type="scientific">Nocardia panacis</name>
    <dbReference type="NCBI Taxonomy" id="2340916"/>
    <lineage>
        <taxon>Bacteria</taxon>
        <taxon>Bacillati</taxon>
        <taxon>Actinomycetota</taxon>
        <taxon>Actinomycetes</taxon>
        <taxon>Mycobacteriales</taxon>
        <taxon>Nocardiaceae</taxon>
        <taxon>Nocardia</taxon>
    </lineage>
</organism>
<reference evidence="15 16" key="1">
    <citation type="submission" date="2018-09" db="EMBL/GenBank/DDBJ databases">
        <title>YIM PH21274 draft genome.</title>
        <authorList>
            <person name="Miao C."/>
        </authorList>
    </citation>
    <scope>NUCLEOTIDE SEQUENCE [LARGE SCALE GENOMIC DNA]</scope>
    <source>
        <strain evidence="15 16">YIM PH 21724</strain>
    </source>
</reference>
<dbReference type="PANTHER" id="PTHR43520:SF8">
    <property type="entry name" value="P-TYPE CU(+) TRANSPORTER"/>
    <property type="match status" value="1"/>
</dbReference>
<dbReference type="SUPFAM" id="SSF81665">
    <property type="entry name" value="Calcium ATPase, transmembrane domain M"/>
    <property type="match status" value="1"/>
</dbReference>
<evidence type="ECO:0000256" key="9">
    <source>
        <dbReference type="ARBA" id="ARBA00023136"/>
    </source>
</evidence>
<proteinExistence type="inferred from homology"/>
<dbReference type="Pfam" id="PF00403">
    <property type="entry name" value="HMA"/>
    <property type="match status" value="1"/>
</dbReference>
<dbReference type="InterPro" id="IPR036163">
    <property type="entry name" value="HMA_dom_sf"/>
</dbReference>
<dbReference type="GO" id="GO:0005507">
    <property type="term" value="F:copper ion binding"/>
    <property type="evidence" value="ECO:0007669"/>
    <property type="project" value="TreeGrafter"/>
</dbReference>
<dbReference type="InterPro" id="IPR008250">
    <property type="entry name" value="ATPase_P-typ_transduc_dom_A_sf"/>
</dbReference>
<dbReference type="NCBIfam" id="TIGR01511">
    <property type="entry name" value="ATPase-IB1_Cu"/>
    <property type="match status" value="1"/>
</dbReference>
<keyword evidence="8 12" id="KW-1133">Transmembrane helix</keyword>
<feature type="compositionally biased region" description="Low complexity" evidence="13">
    <location>
        <begin position="18"/>
        <end position="28"/>
    </location>
</feature>
<dbReference type="NCBIfam" id="TIGR01525">
    <property type="entry name" value="ATPase-IB_hvy"/>
    <property type="match status" value="1"/>
</dbReference>
<dbReference type="SUPFAM" id="SSF55008">
    <property type="entry name" value="HMA, heavy metal-associated domain"/>
    <property type="match status" value="1"/>
</dbReference>
<evidence type="ECO:0000259" key="14">
    <source>
        <dbReference type="PROSITE" id="PS50846"/>
    </source>
</evidence>
<dbReference type="PRINTS" id="PR00119">
    <property type="entry name" value="CATATPASE"/>
</dbReference>
<dbReference type="Pfam" id="PF00702">
    <property type="entry name" value="Hydrolase"/>
    <property type="match status" value="1"/>
</dbReference>
<feature type="transmembrane region" description="Helical" evidence="12">
    <location>
        <begin position="894"/>
        <end position="912"/>
    </location>
</feature>
<keyword evidence="3 12" id="KW-0812">Transmembrane</keyword>
<dbReference type="Gene3D" id="3.40.50.1000">
    <property type="entry name" value="HAD superfamily/HAD-like"/>
    <property type="match status" value="1"/>
</dbReference>
<dbReference type="InterPro" id="IPR023214">
    <property type="entry name" value="HAD_sf"/>
</dbReference>
<dbReference type="InterPro" id="IPR000579">
    <property type="entry name" value="Cation-trans_P-type_ATPase_A/B"/>
</dbReference>
<feature type="compositionally biased region" description="Gly residues" evidence="13">
    <location>
        <begin position="111"/>
        <end position="120"/>
    </location>
</feature>
<feature type="compositionally biased region" description="Basic and acidic residues" evidence="13">
    <location>
        <begin position="35"/>
        <end position="60"/>
    </location>
</feature>
<dbReference type="InterPro" id="IPR036412">
    <property type="entry name" value="HAD-like_sf"/>
</dbReference>
<evidence type="ECO:0000256" key="13">
    <source>
        <dbReference type="SAM" id="MobiDB-lite"/>
    </source>
</evidence>
<evidence type="ECO:0000313" key="16">
    <source>
        <dbReference type="Proteomes" id="UP000266677"/>
    </source>
</evidence>
<dbReference type="PROSITE" id="PS00154">
    <property type="entry name" value="ATPASE_E1_E2"/>
    <property type="match status" value="1"/>
</dbReference>
<dbReference type="InterPro" id="IPR017969">
    <property type="entry name" value="Heavy-metal-associated_CS"/>
</dbReference>
<dbReference type="InterPro" id="IPR018303">
    <property type="entry name" value="ATPase_P-typ_P_site"/>
</dbReference>
<feature type="transmembrane region" description="Helical" evidence="12">
    <location>
        <begin position="333"/>
        <end position="352"/>
    </location>
</feature>
<dbReference type="FunFam" id="2.70.150.10:FF:000002">
    <property type="entry name" value="Copper-transporting ATPase 1, putative"/>
    <property type="match status" value="1"/>
</dbReference>
<feature type="transmembrane region" description="Helical" evidence="12">
    <location>
        <begin position="532"/>
        <end position="554"/>
    </location>
</feature>
<dbReference type="InterPro" id="IPR006121">
    <property type="entry name" value="HMA_dom"/>
</dbReference>
<dbReference type="InterPro" id="IPR023299">
    <property type="entry name" value="ATPase_P-typ_cyto_dom_N"/>
</dbReference>
<comment type="subcellular location">
    <subcellularLocation>
        <location evidence="1">Cell membrane</location>
        <topology evidence="1">Multi-pass membrane protein</topology>
    </subcellularLocation>
</comment>
<dbReference type="SUPFAM" id="SSF81653">
    <property type="entry name" value="Calcium ATPase, transduction domain A"/>
    <property type="match status" value="1"/>
</dbReference>
<evidence type="ECO:0000256" key="6">
    <source>
        <dbReference type="ARBA" id="ARBA00022840"/>
    </source>
</evidence>
<feature type="compositionally biased region" description="Low complexity" evidence="13">
    <location>
        <begin position="138"/>
        <end position="155"/>
    </location>
</feature>
<dbReference type="SFLD" id="SFLDF00027">
    <property type="entry name" value="p-type_atpase"/>
    <property type="match status" value="1"/>
</dbReference>
<evidence type="ECO:0000256" key="12">
    <source>
        <dbReference type="RuleBase" id="RU362081"/>
    </source>
</evidence>
<comment type="caution">
    <text evidence="15">The sequence shown here is derived from an EMBL/GenBank/DDBJ whole genome shotgun (WGS) entry which is preliminary data.</text>
</comment>
<keyword evidence="15" id="KW-0378">Hydrolase</keyword>
<dbReference type="GO" id="GO:0055070">
    <property type="term" value="P:copper ion homeostasis"/>
    <property type="evidence" value="ECO:0007669"/>
    <property type="project" value="TreeGrafter"/>
</dbReference>
<feature type="transmembrane region" description="Helical" evidence="12">
    <location>
        <begin position="872"/>
        <end position="888"/>
    </location>
</feature>
<evidence type="ECO:0000256" key="2">
    <source>
        <dbReference type="ARBA" id="ARBA00006024"/>
    </source>
</evidence>
<dbReference type="InterPro" id="IPR059000">
    <property type="entry name" value="ATPase_P-type_domA"/>
</dbReference>
<dbReference type="PROSITE" id="PS50846">
    <property type="entry name" value="HMA_2"/>
    <property type="match status" value="1"/>
</dbReference>
<dbReference type="Pfam" id="PF00122">
    <property type="entry name" value="E1-E2_ATPase"/>
    <property type="match status" value="1"/>
</dbReference>
<dbReference type="NCBIfam" id="TIGR01512">
    <property type="entry name" value="ATPase-IB2_Cd"/>
    <property type="match status" value="1"/>
</dbReference>